<dbReference type="STRING" id="39947.A0A0N7KNE5"/>
<accession>A0A0N7KNE5</accession>
<dbReference type="AlphaFoldDB" id="A0A0N7KNE5"/>
<dbReference type="EMBL" id="AP014963">
    <property type="protein sequence ID" value="BAT01394.1"/>
    <property type="molecule type" value="Genomic_DNA"/>
</dbReference>
<gene>
    <name evidence="1" type="ordered locus">Os07g0465100</name>
    <name evidence="1" type="ORF">OSNPB_070465100</name>
</gene>
<dbReference type="Gramene" id="Os07t0465100-01">
    <property type="protein sequence ID" value="Os07t0465100-01"/>
    <property type="gene ID" value="Os07g0465100"/>
</dbReference>
<reference evidence="1 2" key="2">
    <citation type="journal article" date="2013" name="Plant Cell Physiol.">
        <title>Rice Annotation Project Database (RAP-DB): an integrative and interactive database for rice genomics.</title>
        <authorList>
            <person name="Sakai H."/>
            <person name="Lee S.S."/>
            <person name="Tanaka T."/>
            <person name="Numa H."/>
            <person name="Kim J."/>
            <person name="Kawahara Y."/>
            <person name="Wakimoto H."/>
            <person name="Yang C.C."/>
            <person name="Iwamoto M."/>
            <person name="Abe T."/>
            <person name="Yamada Y."/>
            <person name="Muto A."/>
            <person name="Inokuchi H."/>
            <person name="Ikemura T."/>
            <person name="Matsumoto T."/>
            <person name="Sasaki T."/>
            <person name="Itoh T."/>
        </authorList>
    </citation>
    <scope>NUCLEOTIDE SEQUENCE [LARGE SCALE GENOMIC DNA]</scope>
    <source>
        <strain evidence="2">cv. Nipponbare</strain>
    </source>
</reference>
<dbReference type="InParanoid" id="A0A0N7KNE5"/>
<feature type="non-terminal residue" evidence="1">
    <location>
        <position position="1"/>
    </location>
</feature>
<organism evidence="1 2">
    <name type="scientific">Oryza sativa subsp. japonica</name>
    <name type="common">Rice</name>
    <dbReference type="NCBI Taxonomy" id="39947"/>
    <lineage>
        <taxon>Eukaryota</taxon>
        <taxon>Viridiplantae</taxon>
        <taxon>Streptophyta</taxon>
        <taxon>Embryophyta</taxon>
        <taxon>Tracheophyta</taxon>
        <taxon>Spermatophyta</taxon>
        <taxon>Magnoliopsida</taxon>
        <taxon>Liliopsida</taxon>
        <taxon>Poales</taxon>
        <taxon>Poaceae</taxon>
        <taxon>BOP clade</taxon>
        <taxon>Oryzoideae</taxon>
        <taxon>Oryzeae</taxon>
        <taxon>Oryzinae</taxon>
        <taxon>Oryza</taxon>
        <taxon>Oryza sativa</taxon>
    </lineage>
</organism>
<reference evidence="1 2" key="3">
    <citation type="journal article" date="2013" name="Rice">
        <title>Improvement of the Oryza sativa Nipponbare reference genome using next generation sequence and optical map data.</title>
        <authorList>
            <person name="Kawahara Y."/>
            <person name="de la Bastide M."/>
            <person name="Hamilton J.P."/>
            <person name="Kanamori H."/>
            <person name="McCombie W.R."/>
            <person name="Ouyang S."/>
            <person name="Schwartz D.C."/>
            <person name="Tanaka T."/>
            <person name="Wu J."/>
            <person name="Zhou S."/>
            <person name="Childs K.L."/>
            <person name="Davidson R.M."/>
            <person name="Lin H."/>
            <person name="Quesada-Ocampo L."/>
            <person name="Vaillancourt B."/>
            <person name="Sakai H."/>
            <person name="Lee S.S."/>
            <person name="Kim J."/>
            <person name="Numa H."/>
            <person name="Itoh T."/>
            <person name="Buell C.R."/>
            <person name="Matsumoto T."/>
        </authorList>
    </citation>
    <scope>NUCLEOTIDE SEQUENCE [LARGE SCALE GENOMIC DNA]</scope>
    <source>
        <strain evidence="2">cv. Nipponbare</strain>
    </source>
</reference>
<name>A0A0N7KNE5_ORYSJ</name>
<sequence>IVEAKLTGHHANCYCLLHNQGDFWLILLNFCLVKVISFHHDYPLQIVQMSPAWINLR</sequence>
<dbReference type="PaxDb" id="39947-A0A0N7KNE5"/>
<reference evidence="2" key="1">
    <citation type="journal article" date="2005" name="Nature">
        <title>The map-based sequence of the rice genome.</title>
        <authorList>
            <consortium name="International rice genome sequencing project (IRGSP)"/>
            <person name="Matsumoto T."/>
            <person name="Wu J."/>
            <person name="Kanamori H."/>
            <person name="Katayose Y."/>
            <person name="Fujisawa M."/>
            <person name="Namiki N."/>
            <person name="Mizuno H."/>
            <person name="Yamamoto K."/>
            <person name="Antonio B.A."/>
            <person name="Baba T."/>
            <person name="Sakata K."/>
            <person name="Nagamura Y."/>
            <person name="Aoki H."/>
            <person name="Arikawa K."/>
            <person name="Arita K."/>
            <person name="Bito T."/>
            <person name="Chiden Y."/>
            <person name="Fujitsuka N."/>
            <person name="Fukunaka R."/>
            <person name="Hamada M."/>
            <person name="Harada C."/>
            <person name="Hayashi A."/>
            <person name="Hijishita S."/>
            <person name="Honda M."/>
            <person name="Hosokawa S."/>
            <person name="Ichikawa Y."/>
            <person name="Idonuma A."/>
            <person name="Iijima M."/>
            <person name="Ikeda M."/>
            <person name="Ikeno M."/>
            <person name="Ito K."/>
            <person name="Ito S."/>
            <person name="Ito T."/>
            <person name="Ito Y."/>
            <person name="Ito Y."/>
            <person name="Iwabuchi A."/>
            <person name="Kamiya K."/>
            <person name="Karasawa W."/>
            <person name="Kurita K."/>
            <person name="Katagiri S."/>
            <person name="Kikuta A."/>
            <person name="Kobayashi H."/>
            <person name="Kobayashi N."/>
            <person name="Machita K."/>
            <person name="Maehara T."/>
            <person name="Masukawa M."/>
            <person name="Mizubayashi T."/>
            <person name="Mukai Y."/>
            <person name="Nagasaki H."/>
            <person name="Nagata Y."/>
            <person name="Naito S."/>
            <person name="Nakashima M."/>
            <person name="Nakama Y."/>
            <person name="Nakamichi Y."/>
            <person name="Nakamura M."/>
            <person name="Meguro A."/>
            <person name="Negishi M."/>
            <person name="Ohta I."/>
            <person name="Ohta T."/>
            <person name="Okamoto M."/>
            <person name="Ono N."/>
            <person name="Saji S."/>
            <person name="Sakaguchi M."/>
            <person name="Sakai K."/>
            <person name="Shibata M."/>
            <person name="Shimokawa T."/>
            <person name="Song J."/>
            <person name="Takazaki Y."/>
            <person name="Terasawa K."/>
            <person name="Tsugane M."/>
            <person name="Tsuji K."/>
            <person name="Ueda S."/>
            <person name="Waki K."/>
            <person name="Yamagata H."/>
            <person name="Yamamoto M."/>
            <person name="Yamamoto S."/>
            <person name="Yamane H."/>
            <person name="Yoshiki S."/>
            <person name="Yoshihara R."/>
            <person name="Yukawa K."/>
            <person name="Zhong H."/>
            <person name="Yano M."/>
            <person name="Yuan Q."/>
            <person name="Ouyang S."/>
            <person name="Liu J."/>
            <person name="Jones K.M."/>
            <person name="Gansberger K."/>
            <person name="Moffat K."/>
            <person name="Hill J."/>
            <person name="Bera J."/>
            <person name="Fadrosh D."/>
            <person name="Jin S."/>
            <person name="Johri S."/>
            <person name="Kim M."/>
            <person name="Overton L."/>
            <person name="Reardon M."/>
            <person name="Tsitrin T."/>
            <person name="Vuong H."/>
            <person name="Weaver B."/>
            <person name="Ciecko A."/>
            <person name="Tallon L."/>
            <person name="Jackson J."/>
            <person name="Pai G."/>
            <person name="Aken S.V."/>
            <person name="Utterback T."/>
            <person name="Reidmuller S."/>
            <person name="Feldblyum T."/>
            <person name="Hsiao J."/>
            <person name="Zismann V."/>
            <person name="Iobst S."/>
            <person name="de Vazeille A.R."/>
            <person name="Buell C.R."/>
            <person name="Ying K."/>
            <person name="Li Y."/>
            <person name="Lu T."/>
            <person name="Huang Y."/>
            <person name="Zhao Q."/>
            <person name="Feng Q."/>
            <person name="Zhang L."/>
            <person name="Zhu J."/>
            <person name="Weng Q."/>
            <person name="Mu J."/>
            <person name="Lu Y."/>
            <person name="Fan D."/>
            <person name="Liu Y."/>
            <person name="Guan J."/>
            <person name="Zhang Y."/>
            <person name="Yu S."/>
            <person name="Liu X."/>
            <person name="Zhang Y."/>
            <person name="Hong G."/>
            <person name="Han B."/>
            <person name="Choisne N."/>
            <person name="Demange N."/>
            <person name="Orjeda G."/>
            <person name="Samain S."/>
            <person name="Cattolico L."/>
            <person name="Pelletier E."/>
            <person name="Couloux A."/>
            <person name="Segurens B."/>
            <person name="Wincker P."/>
            <person name="D'Hont A."/>
            <person name="Scarpelli C."/>
            <person name="Weissenbach J."/>
            <person name="Salanoubat M."/>
            <person name="Quetier F."/>
            <person name="Yu Y."/>
            <person name="Kim H.R."/>
            <person name="Rambo T."/>
            <person name="Currie J."/>
            <person name="Collura K."/>
            <person name="Luo M."/>
            <person name="Yang T."/>
            <person name="Ammiraju J.S.S."/>
            <person name="Engler F."/>
            <person name="Soderlund C."/>
            <person name="Wing R.A."/>
            <person name="Palmer L.E."/>
            <person name="de la Bastide M."/>
            <person name="Spiegel L."/>
            <person name="Nascimento L."/>
            <person name="Zutavern T."/>
            <person name="O'Shaughnessy A."/>
            <person name="Dike S."/>
            <person name="Dedhia N."/>
            <person name="Preston R."/>
            <person name="Balija V."/>
            <person name="McCombie W.R."/>
            <person name="Chow T."/>
            <person name="Chen H."/>
            <person name="Chung M."/>
            <person name="Chen C."/>
            <person name="Shaw J."/>
            <person name="Wu H."/>
            <person name="Hsiao K."/>
            <person name="Chao Y."/>
            <person name="Chu M."/>
            <person name="Cheng C."/>
            <person name="Hour A."/>
            <person name="Lee P."/>
            <person name="Lin S."/>
            <person name="Lin Y."/>
            <person name="Liou J."/>
            <person name="Liu S."/>
            <person name="Hsing Y."/>
            <person name="Raghuvanshi S."/>
            <person name="Mohanty A."/>
            <person name="Bharti A.K."/>
            <person name="Gaur A."/>
            <person name="Gupta V."/>
            <person name="Kumar D."/>
            <person name="Ravi V."/>
            <person name="Vij S."/>
            <person name="Kapur A."/>
            <person name="Khurana P."/>
            <person name="Khurana P."/>
            <person name="Khurana J.P."/>
            <person name="Tyagi A.K."/>
            <person name="Gaikwad K."/>
            <person name="Singh A."/>
            <person name="Dalal V."/>
            <person name="Srivastava S."/>
            <person name="Dixit A."/>
            <person name="Pal A.K."/>
            <person name="Ghazi I.A."/>
            <person name="Yadav M."/>
            <person name="Pandit A."/>
            <person name="Bhargava A."/>
            <person name="Sureshbabu K."/>
            <person name="Batra K."/>
            <person name="Sharma T.R."/>
            <person name="Mohapatra T."/>
            <person name="Singh N.K."/>
            <person name="Messing J."/>
            <person name="Nelson A.B."/>
            <person name="Fuks G."/>
            <person name="Kavchok S."/>
            <person name="Keizer G."/>
            <person name="Linton E."/>
            <person name="Llaca V."/>
            <person name="Song R."/>
            <person name="Tanyolac B."/>
            <person name="Young S."/>
            <person name="Ho-Il K."/>
            <person name="Hahn J.H."/>
            <person name="Sangsakoo G."/>
            <person name="Vanavichit A."/>
            <person name="de Mattos Luiz.A.T."/>
            <person name="Zimmer P.D."/>
            <person name="Malone G."/>
            <person name="Dellagostin O."/>
            <person name="de Oliveira A.C."/>
            <person name="Bevan M."/>
            <person name="Bancroft I."/>
            <person name="Minx P."/>
            <person name="Cordum H."/>
            <person name="Wilson R."/>
            <person name="Cheng Z."/>
            <person name="Jin W."/>
            <person name="Jiang J."/>
            <person name="Leong S.A."/>
            <person name="Iwama H."/>
            <person name="Gojobori T."/>
            <person name="Itoh T."/>
            <person name="Niimura Y."/>
            <person name="Fujii Y."/>
            <person name="Habara T."/>
            <person name="Sakai H."/>
            <person name="Sato Y."/>
            <person name="Wilson G."/>
            <person name="Kumar K."/>
            <person name="McCouch S."/>
            <person name="Juretic N."/>
            <person name="Hoen D."/>
            <person name="Wright S."/>
            <person name="Bruskiewich R."/>
            <person name="Bureau T."/>
            <person name="Miyao A."/>
            <person name="Hirochika H."/>
            <person name="Nishikawa T."/>
            <person name="Kadowaki K."/>
            <person name="Sugiura M."/>
            <person name="Burr B."/>
            <person name="Sasaki T."/>
        </authorList>
    </citation>
    <scope>NUCLEOTIDE SEQUENCE [LARGE SCALE GENOMIC DNA]</scope>
    <source>
        <strain evidence="2">cv. Nipponbare</strain>
    </source>
</reference>
<evidence type="ECO:0000313" key="1">
    <source>
        <dbReference type="EMBL" id="BAT01394.1"/>
    </source>
</evidence>
<protein>
    <submittedName>
        <fullName evidence="1">Os07g0465100 protein</fullName>
    </submittedName>
</protein>
<keyword evidence="2" id="KW-1185">Reference proteome</keyword>
<proteinExistence type="predicted"/>
<evidence type="ECO:0000313" key="2">
    <source>
        <dbReference type="Proteomes" id="UP000059680"/>
    </source>
</evidence>
<dbReference type="Proteomes" id="UP000059680">
    <property type="component" value="Chromosome 7"/>
</dbReference>